<evidence type="ECO:0000313" key="3">
    <source>
        <dbReference type="EMBL" id="AIF04114.1"/>
    </source>
</evidence>
<dbReference type="EMBL" id="KF900699">
    <property type="protein sequence ID" value="AIF04114.1"/>
    <property type="molecule type" value="Genomic_DNA"/>
</dbReference>
<dbReference type="AlphaFoldDB" id="A0A075GJI8"/>
<dbReference type="GO" id="GO:0016787">
    <property type="term" value="F:hydrolase activity"/>
    <property type="evidence" value="ECO:0007669"/>
    <property type="project" value="UniProtKB-KW"/>
</dbReference>
<dbReference type="PANTHER" id="PTHR43751">
    <property type="entry name" value="SULFATASE"/>
    <property type="match status" value="1"/>
</dbReference>
<proteinExistence type="predicted"/>
<dbReference type="PANTHER" id="PTHR43751:SF1">
    <property type="entry name" value="SULFATASE ATSG-RELATED"/>
    <property type="match status" value="1"/>
</dbReference>
<evidence type="ECO:0000259" key="2">
    <source>
        <dbReference type="Pfam" id="PF00884"/>
    </source>
</evidence>
<dbReference type="InterPro" id="IPR017850">
    <property type="entry name" value="Alkaline_phosphatase_core_sf"/>
</dbReference>
<protein>
    <submittedName>
        <fullName evidence="3">N-sulfoglucosamine sulfohydrolase</fullName>
    </submittedName>
</protein>
<accession>A0A075GJI8</accession>
<feature type="region of interest" description="Disordered" evidence="1">
    <location>
        <begin position="518"/>
        <end position="543"/>
    </location>
</feature>
<dbReference type="InterPro" id="IPR000917">
    <property type="entry name" value="Sulfatase_N"/>
</dbReference>
<feature type="domain" description="Sulfatase N-terminal" evidence="2">
    <location>
        <begin position="39"/>
        <end position="349"/>
    </location>
</feature>
<evidence type="ECO:0000256" key="1">
    <source>
        <dbReference type="SAM" id="MobiDB-lite"/>
    </source>
</evidence>
<dbReference type="SUPFAM" id="SSF53649">
    <property type="entry name" value="Alkaline phosphatase-like"/>
    <property type="match status" value="1"/>
</dbReference>
<keyword evidence="3" id="KW-0378">Hydrolase</keyword>
<sequence length="543" mass="59930">MTGNERFMMAQPLRCLLQFLAACCFLLCCSTSRAADERPNILFAFADDWGRHASAYAGLDGRPTASEVARTPTFDRIARQGVLFLNAYVTAPSCTPCRSSLLSGQYFFRTGRGAILQGARWDASIPSFPLLLQSAGYHIGETYKVWSPGTPRDAPYGAGMAGYESAGGRFNQFSQNVARMTESGASVQDAKQVLLDEVAENFQTFLDDNPAGKPFCYWFGPTLVHRKWIKGSGKDLWGINPDDLKGKLPQFLPDVHEVREDFADYLGEVQAFDAGLAVLLEMLKSTGQLDNTIIVVSGDHGAPGFPGGKCNLYDFGVQVPLAILMPGQPGGRVVSDFVNLMDLAPTFLEMGAEPAPGVMTGTSLVPLLKSHKNGRVDRRRSWVITGRERHVAKAREGQLPYPQRALRTDDYLYIINFAPDRWPMGNPYNLSDEMTPETGVLENNTFVTFGDLDASPSKAFLVNHRFDPKYKSFYDYAFGRRPAEELYRLSDDPDQLHNVAADPEFGKAKSRLRKQLLGELERQGDPRVLGDGSTFDKPPYAGG</sequence>
<reference evidence="3" key="1">
    <citation type="journal article" date="2014" name="Genome Biol. Evol.">
        <title>Pangenome evidence for extensive interdomain horizontal transfer affecting lineage core and shell genes in uncultured planktonic thaumarchaeota and euryarchaeota.</title>
        <authorList>
            <person name="Deschamps P."/>
            <person name="Zivanovic Y."/>
            <person name="Moreira D."/>
            <person name="Rodriguez-Valera F."/>
            <person name="Lopez-Garcia P."/>
        </authorList>
    </citation>
    <scope>NUCLEOTIDE SEQUENCE</scope>
</reference>
<organism evidence="3">
    <name type="scientific">uncultured marine group II/III euryarchaeote KM3_170_G02</name>
    <dbReference type="NCBI Taxonomy" id="1457927"/>
    <lineage>
        <taxon>Archaea</taxon>
        <taxon>Methanobacteriati</taxon>
        <taxon>Methanobacteriota</taxon>
        <taxon>environmental samples</taxon>
    </lineage>
</organism>
<dbReference type="InterPro" id="IPR052701">
    <property type="entry name" value="GAG_Ulvan_Degrading_Sulfatases"/>
</dbReference>
<dbReference type="Gene3D" id="3.40.720.10">
    <property type="entry name" value="Alkaline Phosphatase, subunit A"/>
    <property type="match status" value="1"/>
</dbReference>
<name>A0A075GJI8_9EURY</name>
<dbReference type="CDD" id="cd16027">
    <property type="entry name" value="SGSH"/>
    <property type="match status" value="1"/>
</dbReference>
<dbReference type="Pfam" id="PF00884">
    <property type="entry name" value="Sulfatase"/>
    <property type="match status" value="1"/>
</dbReference>